<dbReference type="GO" id="GO:0010333">
    <property type="term" value="F:terpene synthase activity"/>
    <property type="evidence" value="ECO:0007669"/>
    <property type="project" value="InterPro"/>
</dbReference>
<evidence type="ECO:0000256" key="1">
    <source>
        <dbReference type="ARBA" id="ARBA00001946"/>
    </source>
</evidence>
<dbReference type="GO" id="GO:0000287">
    <property type="term" value="F:magnesium ion binding"/>
    <property type="evidence" value="ECO:0007669"/>
    <property type="project" value="InterPro"/>
</dbReference>
<comment type="cofactor">
    <cofactor evidence="1">
        <name>Mg(2+)</name>
        <dbReference type="ChEBI" id="CHEBI:18420"/>
    </cofactor>
</comment>
<gene>
    <name evidence="7" type="ORF">CFOL_v3_23566</name>
</gene>
<dbReference type="Proteomes" id="UP000187406">
    <property type="component" value="Unassembled WGS sequence"/>
</dbReference>
<accession>A0A1Q3CIL4</accession>
<dbReference type="InterPro" id="IPR050148">
    <property type="entry name" value="Terpene_synthase-like"/>
</dbReference>
<dbReference type="Gene3D" id="1.10.600.10">
    <property type="entry name" value="Farnesyl Diphosphate Synthase"/>
    <property type="match status" value="1"/>
</dbReference>
<dbReference type="SUPFAM" id="SSF48576">
    <property type="entry name" value="Terpenoid synthases"/>
    <property type="match status" value="1"/>
</dbReference>
<dbReference type="InterPro" id="IPR008930">
    <property type="entry name" value="Terpenoid_cyclase/PrenylTrfase"/>
</dbReference>
<dbReference type="FunFam" id="1.10.600.10:FF:000007">
    <property type="entry name" value="Isoprene synthase, chloroplastic"/>
    <property type="match status" value="1"/>
</dbReference>
<evidence type="ECO:0000313" key="8">
    <source>
        <dbReference type="Proteomes" id="UP000187406"/>
    </source>
</evidence>
<dbReference type="PANTHER" id="PTHR31225">
    <property type="entry name" value="OS04G0344100 PROTEIN-RELATED"/>
    <property type="match status" value="1"/>
</dbReference>
<dbReference type="CDD" id="cd00684">
    <property type="entry name" value="Terpene_cyclase_plant_C1"/>
    <property type="match status" value="1"/>
</dbReference>
<dbReference type="SFLD" id="SFLDG01014">
    <property type="entry name" value="Terpene_Cyclase_Like_1_N-term"/>
    <property type="match status" value="1"/>
</dbReference>
<evidence type="ECO:0000313" key="7">
    <source>
        <dbReference type="EMBL" id="GAV80104.1"/>
    </source>
</evidence>
<dbReference type="GO" id="GO:0016102">
    <property type="term" value="P:diterpenoid biosynthetic process"/>
    <property type="evidence" value="ECO:0007669"/>
    <property type="project" value="InterPro"/>
</dbReference>
<dbReference type="InterPro" id="IPR008949">
    <property type="entry name" value="Isoprenoid_synthase_dom_sf"/>
</dbReference>
<dbReference type="AlphaFoldDB" id="A0A1Q3CIL4"/>
<dbReference type="STRING" id="3775.A0A1Q3CIL4"/>
<dbReference type="PANTHER" id="PTHR31225:SF9">
    <property type="entry name" value="TERPENE SYNTHASE 10"/>
    <property type="match status" value="1"/>
</dbReference>
<keyword evidence="3" id="KW-0460">Magnesium</keyword>
<name>A0A1Q3CIL4_CEPFO</name>
<sequence length="619" mass="71812">MFQMHSSFPSYTSTSRPSIPLTNFEMHASFPICSTFVGVVTHKCFGNSIPSFRNYSPVIRPIQCVTSTESIEQTIVRRSGNYHPSIWNDGYVQSLKSPYKGEAYNTRANKLKEEVRIMLDEVVDPLQQLELIDTLQRIGLAYHFKDQVKKVLKSIYNDSQSHTDTRRKNLYATSLEFRLLRQHGYNVPQDVFNSFKDDNGSFKASLGDDVMGMLYLYEASYLAVELEDTMEDARSFTRKHLEEYVKQNNDTYLSTLVSHALELPLHWRMLRFEARWFIDMYERKNDMNPTLLELAKVDFNMVQATHQEDLRYVSKWWRDTGLGEKLSFARDRLMENFFWTVGVIFEPQFGYCRRMSTKVNALITTIDDVYDVYGTLDELELFTDAVERWDMNAIEQLPDYMKICFLALYNSVNEMGFDALKGEGTYIVPYLKKSWTDLCKSYLLEAKWYYNKYTPTLQEYIDNAWISISAPTILVHAYFFGTNPITKDGLQCLEKYPNIVQMSSMILRLADDLGTSSMELERGDVLKSAQCYMHETGASEEDARKHIQYLISKTWEKMNAECTSNSLFSDTFVGVAMNLARMAQFMYQHGDGHGKYALEITKPFVVSLIVEPIKLANRD</sequence>
<dbReference type="InParanoid" id="A0A1Q3CIL4"/>
<keyword evidence="4" id="KW-0456">Lyase</keyword>
<dbReference type="Pfam" id="PF01397">
    <property type="entry name" value="Terpene_synth"/>
    <property type="match status" value="1"/>
</dbReference>
<dbReference type="InterPro" id="IPR034741">
    <property type="entry name" value="Terpene_cyclase-like_1_C"/>
</dbReference>
<dbReference type="Pfam" id="PF03936">
    <property type="entry name" value="Terpene_synth_C"/>
    <property type="match status" value="1"/>
</dbReference>
<dbReference type="InterPro" id="IPR001906">
    <property type="entry name" value="Terpene_synth_N"/>
</dbReference>
<evidence type="ECO:0000256" key="4">
    <source>
        <dbReference type="ARBA" id="ARBA00023239"/>
    </source>
</evidence>
<feature type="domain" description="Terpene synthase N-terminal" evidence="5">
    <location>
        <begin position="86"/>
        <end position="261"/>
    </location>
</feature>
<dbReference type="SFLD" id="SFLDS00005">
    <property type="entry name" value="Isoprenoid_Synthase_Type_I"/>
    <property type="match status" value="1"/>
</dbReference>
<dbReference type="SFLD" id="SFLDG01019">
    <property type="entry name" value="Terpene_Cyclase_Like_1_C_Termi"/>
    <property type="match status" value="1"/>
</dbReference>
<keyword evidence="8" id="KW-1185">Reference proteome</keyword>
<evidence type="ECO:0000259" key="5">
    <source>
        <dbReference type="Pfam" id="PF01397"/>
    </source>
</evidence>
<dbReference type="InterPro" id="IPR044814">
    <property type="entry name" value="Terpene_cyclase_plant_C1"/>
</dbReference>
<feature type="domain" description="Terpene synthase metal-binding" evidence="6">
    <location>
        <begin position="319"/>
        <end position="556"/>
    </location>
</feature>
<dbReference type="EMBL" id="BDDD01002116">
    <property type="protein sequence ID" value="GAV80104.1"/>
    <property type="molecule type" value="Genomic_DNA"/>
</dbReference>
<dbReference type="OrthoDB" id="1936865at2759"/>
<dbReference type="SFLD" id="SFLDG01604">
    <property type="entry name" value="Terpene_Cyclase_Like_1_C_Termi"/>
    <property type="match status" value="1"/>
</dbReference>
<comment type="caution">
    <text evidence="7">The sequence shown here is derived from an EMBL/GenBank/DDBJ whole genome shotgun (WGS) entry which is preliminary data.</text>
</comment>
<dbReference type="InterPro" id="IPR036965">
    <property type="entry name" value="Terpene_synth_N_sf"/>
</dbReference>
<evidence type="ECO:0000256" key="3">
    <source>
        <dbReference type="ARBA" id="ARBA00022842"/>
    </source>
</evidence>
<proteinExistence type="predicted"/>
<evidence type="ECO:0000256" key="2">
    <source>
        <dbReference type="ARBA" id="ARBA00022723"/>
    </source>
</evidence>
<dbReference type="FunFam" id="1.50.10.130:FF:000001">
    <property type="entry name" value="Isoprene synthase, chloroplastic"/>
    <property type="match status" value="1"/>
</dbReference>
<reference evidence="8" key="1">
    <citation type="submission" date="2016-04" db="EMBL/GenBank/DDBJ databases">
        <title>Cephalotus genome sequencing.</title>
        <authorList>
            <person name="Fukushima K."/>
            <person name="Hasebe M."/>
            <person name="Fang X."/>
        </authorList>
    </citation>
    <scope>NUCLEOTIDE SEQUENCE [LARGE SCALE GENOMIC DNA]</scope>
    <source>
        <strain evidence="8">cv. St1</strain>
    </source>
</reference>
<protein>
    <submittedName>
        <fullName evidence="7">Terpene_synth domain-containing protein/Terpene_synth_C domain-containing protein</fullName>
    </submittedName>
</protein>
<dbReference type="FunCoup" id="A0A1Q3CIL4">
    <property type="interactions" value="184"/>
</dbReference>
<dbReference type="SUPFAM" id="SSF48239">
    <property type="entry name" value="Terpenoid cyclases/Protein prenyltransferases"/>
    <property type="match status" value="1"/>
</dbReference>
<organism evidence="7 8">
    <name type="scientific">Cephalotus follicularis</name>
    <name type="common">Albany pitcher plant</name>
    <dbReference type="NCBI Taxonomy" id="3775"/>
    <lineage>
        <taxon>Eukaryota</taxon>
        <taxon>Viridiplantae</taxon>
        <taxon>Streptophyta</taxon>
        <taxon>Embryophyta</taxon>
        <taxon>Tracheophyta</taxon>
        <taxon>Spermatophyta</taxon>
        <taxon>Magnoliopsida</taxon>
        <taxon>eudicotyledons</taxon>
        <taxon>Gunneridae</taxon>
        <taxon>Pentapetalae</taxon>
        <taxon>rosids</taxon>
        <taxon>fabids</taxon>
        <taxon>Oxalidales</taxon>
        <taxon>Cephalotaceae</taxon>
        <taxon>Cephalotus</taxon>
    </lineage>
</organism>
<dbReference type="InterPro" id="IPR005630">
    <property type="entry name" value="Terpene_synthase_metal-bd"/>
</dbReference>
<dbReference type="Gene3D" id="1.50.10.130">
    <property type="entry name" value="Terpene synthase, N-terminal domain"/>
    <property type="match status" value="1"/>
</dbReference>
<keyword evidence="2" id="KW-0479">Metal-binding</keyword>
<dbReference type="SMR" id="A0A1Q3CIL4"/>
<evidence type="ECO:0000259" key="6">
    <source>
        <dbReference type="Pfam" id="PF03936"/>
    </source>
</evidence>